<dbReference type="InterPro" id="IPR004089">
    <property type="entry name" value="MCPsignal_dom"/>
</dbReference>
<evidence type="ECO:0000259" key="8">
    <source>
        <dbReference type="PROSITE" id="PS50111"/>
    </source>
</evidence>
<evidence type="ECO:0000256" key="4">
    <source>
        <dbReference type="ARBA" id="ARBA00023224"/>
    </source>
</evidence>
<comment type="caution">
    <text evidence="10">The sequence shown here is derived from an EMBL/GenBank/DDBJ whole genome shotgun (WGS) entry which is preliminary data.</text>
</comment>
<keyword evidence="7" id="KW-1133">Transmembrane helix</keyword>
<reference evidence="10 11" key="1">
    <citation type="submission" date="2018-09" db="EMBL/GenBank/DDBJ databases">
        <title>Paenibacillus aracenensis nov. sp. isolated from a cave in southern Spain.</title>
        <authorList>
            <person name="Jurado V."/>
            <person name="Gutierrez-Patricio S."/>
            <person name="Gonzalez-Pimentel J.L."/>
            <person name="Miller A.Z."/>
            <person name="Laiz L."/>
            <person name="Saiz-Jimenez C."/>
        </authorList>
    </citation>
    <scope>NUCLEOTIDE SEQUENCE [LARGE SCALE GENOMIC DNA]</scope>
    <source>
        <strain evidence="10 11">JCM 19203</strain>
    </source>
</reference>
<protein>
    <submittedName>
        <fullName evidence="10">Methyl-accepting chemotaxis protein</fullName>
    </submittedName>
</protein>
<evidence type="ECO:0000256" key="6">
    <source>
        <dbReference type="PROSITE-ProRule" id="PRU00284"/>
    </source>
</evidence>
<dbReference type="PROSITE" id="PS50885">
    <property type="entry name" value="HAMP"/>
    <property type="match status" value="1"/>
</dbReference>
<gene>
    <name evidence="10" type="ORF">D3P09_03650</name>
</gene>
<proteinExistence type="inferred from homology"/>
<dbReference type="CDD" id="cd11386">
    <property type="entry name" value="MCP_signal"/>
    <property type="match status" value="1"/>
</dbReference>
<feature type="domain" description="Methyl-accepting transducer" evidence="8">
    <location>
        <begin position="288"/>
        <end position="524"/>
    </location>
</feature>
<dbReference type="GO" id="GO:0005886">
    <property type="term" value="C:plasma membrane"/>
    <property type="evidence" value="ECO:0007669"/>
    <property type="project" value="UniProtKB-SubCell"/>
</dbReference>
<evidence type="ECO:0000313" key="11">
    <source>
        <dbReference type="Proteomes" id="UP000267798"/>
    </source>
</evidence>
<keyword evidence="2" id="KW-1003">Cell membrane</keyword>
<sequence length="576" mass="62582">MMNFSLRWKIALLAALPLLFYALSVLYVLGEERKTFDIMAEEIYETTNQVESLILNADRDMYQAYVAYLKIESGKLEHERFVAAQTDMTENRDQATERVATAKALMEKAELLHLAHGASGKTASEIFDDFDTAFNSWFTEAYAAAEDGKSEISDLIDSSFQLSRSGIDEVGESMDIHAEETIKQIEKNLDKNQLSTLVSMIVVAAFLIGYSVVMIKLIMNTIRTVVHKAKLVGEGDLTVEPDKKYKRDELGQISRSVDEMIAKMNGLITGIAGNTKRVSESSAQLASAASESASASENVAQNIQEVATSSESQARGAEEMSRAIEEMAVGIGRIAENTSDIADQSSVTTTQADQGQESLQRLVGQMEEIRSVITKLSATIGTLENRSQQIGAIAENITAFSNQTNILSLNASIEAARAGEHGRGFAVVAGEIRKLAASSLESAEHINDLVLITQKEISGASGYMRETIEQVEFGGERLKEVNHNLDLIAESIARMTQQIQENSAITQQMSASSEEVSASVEQGATSAAANLEKTESVAAATEEQLALMESISSSSKELDSIVRELNSAVSHFKVKK</sequence>
<comment type="subcellular location">
    <subcellularLocation>
        <location evidence="1">Cell membrane</location>
    </subcellularLocation>
</comment>
<evidence type="ECO:0000256" key="5">
    <source>
        <dbReference type="ARBA" id="ARBA00029447"/>
    </source>
</evidence>
<evidence type="ECO:0000256" key="3">
    <source>
        <dbReference type="ARBA" id="ARBA00023136"/>
    </source>
</evidence>
<dbReference type="PANTHER" id="PTHR32089:SF112">
    <property type="entry name" value="LYSOZYME-LIKE PROTEIN-RELATED"/>
    <property type="match status" value="1"/>
</dbReference>
<keyword evidence="4 6" id="KW-0807">Transducer</keyword>
<dbReference type="SUPFAM" id="SSF58104">
    <property type="entry name" value="Methyl-accepting chemotaxis protein (MCP) signaling domain"/>
    <property type="match status" value="1"/>
</dbReference>
<dbReference type="Gene3D" id="1.10.287.950">
    <property type="entry name" value="Methyl-accepting chemotaxis protein"/>
    <property type="match status" value="1"/>
</dbReference>
<dbReference type="Pfam" id="PF00672">
    <property type="entry name" value="HAMP"/>
    <property type="match status" value="1"/>
</dbReference>
<comment type="similarity">
    <text evidence="5">Belongs to the methyl-accepting chemotaxis (MCP) protein family.</text>
</comment>
<feature type="transmembrane region" description="Helical" evidence="7">
    <location>
        <begin position="197"/>
        <end position="218"/>
    </location>
</feature>
<dbReference type="Gene3D" id="6.10.340.10">
    <property type="match status" value="1"/>
</dbReference>
<organism evidence="10 11">
    <name type="scientific">Paenibacillus pinisoli</name>
    <dbReference type="NCBI Taxonomy" id="1276110"/>
    <lineage>
        <taxon>Bacteria</taxon>
        <taxon>Bacillati</taxon>
        <taxon>Bacillota</taxon>
        <taxon>Bacilli</taxon>
        <taxon>Bacillales</taxon>
        <taxon>Paenibacillaceae</taxon>
        <taxon>Paenibacillus</taxon>
    </lineage>
</organism>
<dbReference type="SMART" id="SM00283">
    <property type="entry name" value="MA"/>
    <property type="match status" value="1"/>
</dbReference>
<keyword evidence="7" id="KW-0812">Transmembrane</keyword>
<dbReference type="GO" id="GO:0007165">
    <property type="term" value="P:signal transduction"/>
    <property type="evidence" value="ECO:0007669"/>
    <property type="project" value="UniProtKB-KW"/>
</dbReference>
<evidence type="ECO:0000313" key="10">
    <source>
        <dbReference type="EMBL" id="RJX41108.1"/>
    </source>
</evidence>
<dbReference type="SMART" id="SM00304">
    <property type="entry name" value="HAMP"/>
    <property type="match status" value="1"/>
</dbReference>
<evidence type="ECO:0000256" key="2">
    <source>
        <dbReference type="ARBA" id="ARBA00022475"/>
    </source>
</evidence>
<evidence type="ECO:0000256" key="1">
    <source>
        <dbReference type="ARBA" id="ARBA00004236"/>
    </source>
</evidence>
<dbReference type="AlphaFoldDB" id="A0A3A6PNZ0"/>
<accession>A0A3A6PNZ0</accession>
<dbReference type="CDD" id="cd06225">
    <property type="entry name" value="HAMP"/>
    <property type="match status" value="1"/>
</dbReference>
<dbReference type="Proteomes" id="UP000267798">
    <property type="component" value="Unassembled WGS sequence"/>
</dbReference>
<dbReference type="InterPro" id="IPR003660">
    <property type="entry name" value="HAMP_dom"/>
</dbReference>
<evidence type="ECO:0000256" key="7">
    <source>
        <dbReference type="SAM" id="Phobius"/>
    </source>
</evidence>
<name>A0A3A6PNZ0_9BACL</name>
<feature type="domain" description="HAMP" evidence="9">
    <location>
        <begin position="216"/>
        <end position="269"/>
    </location>
</feature>
<dbReference type="PROSITE" id="PS50111">
    <property type="entry name" value="CHEMOTAXIS_TRANSDUC_2"/>
    <property type="match status" value="1"/>
</dbReference>
<dbReference type="OrthoDB" id="9760371at2"/>
<dbReference type="EMBL" id="QXQB01000001">
    <property type="protein sequence ID" value="RJX41108.1"/>
    <property type="molecule type" value="Genomic_DNA"/>
</dbReference>
<dbReference type="PANTHER" id="PTHR32089">
    <property type="entry name" value="METHYL-ACCEPTING CHEMOTAXIS PROTEIN MCPB"/>
    <property type="match status" value="1"/>
</dbReference>
<dbReference type="Pfam" id="PF00015">
    <property type="entry name" value="MCPsignal"/>
    <property type="match status" value="1"/>
</dbReference>
<keyword evidence="11" id="KW-1185">Reference proteome</keyword>
<keyword evidence="3 7" id="KW-0472">Membrane</keyword>
<evidence type="ECO:0000259" key="9">
    <source>
        <dbReference type="PROSITE" id="PS50885"/>
    </source>
</evidence>
<dbReference type="RefSeq" id="WP_120107287.1">
    <property type="nucleotide sequence ID" value="NZ_QXQB01000001.1"/>
</dbReference>